<proteinExistence type="predicted"/>
<comment type="caution">
    <text evidence="1">The sequence shown here is derived from an EMBL/GenBank/DDBJ whole genome shotgun (WGS) entry which is preliminary data.</text>
</comment>
<dbReference type="EMBL" id="JAFNEN010000169">
    <property type="protein sequence ID" value="KAG8191008.1"/>
    <property type="molecule type" value="Genomic_DNA"/>
</dbReference>
<sequence length="104" mass="11295">MFESGSLTCCGVECAGAEWTVFGTAVGVTHSTTYKGPIGYRCGTTGSDFRLARCIPVEFIADFGHAHFPFDKSGIGQWTRTLTLFIKAEEIGEGISPRYIFKTS</sequence>
<gene>
    <name evidence="1" type="ORF">JTE90_010866</name>
</gene>
<reference evidence="1 2" key="1">
    <citation type="journal article" date="2022" name="Nat. Ecol. Evol.">
        <title>A masculinizing supergene underlies an exaggerated male reproductive morph in a spider.</title>
        <authorList>
            <person name="Hendrickx F."/>
            <person name="De Corte Z."/>
            <person name="Sonet G."/>
            <person name="Van Belleghem S.M."/>
            <person name="Kostlbacher S."/>
            <person name="Vangestel C."/>
        </authorList>
    </citation>
    <scope>NUCLEOTIDE SEQUENCE [LARGE SCALE GENOMIC DNA]</scope>
    <source>
        <strain evidence="1">W744_W776</strain>
    </source>
</reference>
<evidence type="ECO:0000313" key="1">
    <source>
        <dbReference type="EMBL" id="KAG8191008.1"/>
    </source>
</evidence>
<evidence type="ECO:0000313" key="2">
    <source>
        <dbReference type="Proteomes" id="UP000827092"/>
    </source>
</evidence>
<dbReference type="Proteomes" id="UP000827092">
    <property type="component" value="Unassembled WGS sequence"/>
</dbReference>
<protein>
    <submittedName>
        <fullName evidence="1">Uncharacterized protein</fullName>
    </submittedName>
</protein>
<keyword evidence="2" id="KW-1185">Reference proteome</keyword>
<dbReference type="AlphaFoldDB" id="A0AAV6V509"/>
<name>A0AAV6V509_9ARAC</name>
<accession>A0AAV6V509</accession>
<organism evidence="1 2">
    <name type="scientific">Oedothorax gibbosus</name>
    <dbReference type="NCBI Taxonomy" id="931172"/>
    <lineage>
        <taxon>Eukaryota</taxon>
        <taxon>Metazoa</taxon>
        <taxon>Ecdysozoa</taxon>
        <taxon>Arthropoda</taxon>
        <taxon>Chelicerata</taxon>
        <taxon>Arachnida</taxon>
        <taxon>Araneae</taxon>
        <taxon>Araneomorphae</taxon>
        <taxon>Entelegynae</taxon>
        <taxon>Araneoidea</taxon>
        <taxon>Linyphiidae</taxon>
        <taxon>Erigoninae</taxon>
        <taxon>Oedothorax</taxon>
    </lineage>
</organism>